<evidence type="ECO:0000256" key="3">
    <source>
        <dbReference type="ARBA" id="ARBA00022448"/>
    </source>
</evidence>
<dbReference type="InterPro" id="IPR010514">
    <property type="entry name" value="COX_ARM"/>
</dbReference>
<dbReference type="Gene3D" id="2.60.40.420">
    <property type="entry name" value="Cupredoxins - blue copper proteins"/>
    <property type="match status" value="1"/>
</dbReference>
<evidence type="ECO:0000256" key="2">
    <source>
        <dbReference type="ARBA" id="ARBA00007866"/>
    </source>
</evidence>
<evidence type="ECO:0000256" key="9">
    <source>
        <dbReference type="ARBA" id="ARBA00022989"/>
    </source>
</evidence>
<keyword evidence="12" id="KW-0564">Palmitate</keyword>
<accession>A0AAJ6B255</accession>
<organism evidence="19 20">
    <name type="scientific">Candidatus Devosia phytovorans</name>
    <dbReference type="NCBI Taxonomy" id="3121372"/>
    <lineage>
        <taxon>Bacteria</taxon>
        <taxon>Pseudomonadati</taxon>
        <taxon>Pseudomonadota</taxon>
        <taxon>Alphaproteobacteria</taxon>
        <taxon>Hyphomicrobiales</taxon>
        <taxon>Devosiaceae</taxon>
        <taxon>Devosia</taxon>
    </lineage>
</organism>
<keyword evidence="11 15" id="KW-0472">Membrane</keyword>
<dbReference type="Proteomes" id="UP001217476">
    <property type="component" value="Chromosome"/>
</dbReference>
<keyword evidence="3" id="KW-0813">Transport</keyword>
<dbReference type="AlphaFoldDB" id="A0AAJ6B255"/>
<dbReference type="InterPro" id="IPR034227">
    <property type="entry name" value="CuRO_UO_II"/>
</dbReference>
<feature type="chain" id="PRO_5042527649" description="Ubiquinol oxidase polypeptide II" evidence="16">
    <location>
        <begin position="24"/>
        <end position="394"/>
    </location>
</feature>
<feature type="transmembrane region" description="Helical" evidence="15">
    <location>
        <begin position="35"/>
        <end position="58"/>
    </location>
</feature>
<dbReference type="PROSITE" id="PS50999">
    <property type="entry name" value="COX2_TM"/>
    <property type="match status" value="1"/>
</dbReference>
<dbReference type="GO" id="GO:0042773">
    <property type="term" value="P:ATP synthesis coupled electron transport"/>
    <property type="evidence" value="ECO:0007669"/>
    <property type="project" value="TreeGrafter"/>
</dbReference>
<name>A0AAJ6B255_9HYPH</name>
<keyword evidence="4" id="KW-1003">Cell membrane</keyword>
<comment type="similarity">
    <text evidence="2">Belongs to the cytochrome c oxidase subunit 2 family.</text>
</comment>
<dbReference type="GO" id="GO:0004129">
    <property type="term" value="F:cytochrome-c oxidase activity"/>
    <property type="evidence" value="ECO:0007669"/>
    <property type="project" value="InterPro"/>
</dbReference>
<dbReference type="GO" id="GO:0016682">
    <property type="term" value="F:oxidoreductase activity, acting on diphenols and related substances as donors, oxygen as acceptor"/>
    <property type="evidence" value="ECO:0007669"/>
    <property type="project" value="InterPro"/>
</dbReference>
<dbReference type="PROSITE" id="PS51257">
    <property type="entry name" value="PROKAR_LIPOPROTEIN"/>
    <property type="match status" value="1"/>
</dbReference>
<feature type="domain" description="Cytochrome oxidase subunit II copper A binding" evidence="17">
    <location>
        <begin position="125"/>
        <end position="237"/>
    </location>
</feature>
<dbReference type="Gene3D" id="1.10.287.90">
    <property type="match status" value="1"/>
</dbReference>
<dbReference type="InterPro" id="IPR006333">
    <property type="entry name" value="Cyt_o_ubiquinol_oxidase_su2"/>
</dbReference>
<dbReference type="CDD" id="cd04212">
    <property type="entry name" value="CuRO_UO_II"/>
    <property type="match status" value="1"/>
</dbReference>
<evidence type="ECO:0000256" key="14">
    <source>
        <dbReference type="ARBA" id="ARBA00030198"/>
    </source>
</evidence>
<dbReference type="PANTHER" id="PTHR22888">
    <property type="entry name" value="CYTOCHROME C OXIDASE, SUBUNIT II"/>
    <property type="match status" value="1"/>
</dbReference>
<sequence>MSRFAKSPAAVLTPFLLAGCTMAPSGDVAMQQRDLILIATFLMLLIIIPVMVLVVVFARKYRHGNTKARYEPDWDHSTQLELVIWAAPLLIIICLGAVTWVNTHLLDPYRELGRIRPGEAVAANVEPLLVQVVALDWKWLFIYPQYDVATINELVAPVDRPIKFELTSDTVMNAFYVPSLAGMIYAMPGMQTQLHAVINEPGEYKGIAAHYSGHGFSGMHFKFHGVDNAGFDQWVADVRGSGDMLNRQRYFDVEARSENNPVQHFAGVENGLFTAIVNMCVELDKMCQNEMMAIDASGGSESGAHNMAPALYSGGDARLQEVLGVRRTYVGAICTPEEAIATTAAIPSIPAPNPAPLKGLGLNRPSVMTADHREVFDWLAGKVASIESNASSAL</sequence>
<evidence type="ECO:0000256" key="5">
    <source>
        <dbReference type="ARBA" id="ARBA00022660"/>
    </source>
</evidence>
<keyword evidence="9 15" id="KW-1133">Transmembrane helix</keyword>
<keyword evidence="6 15" id="KW-0812">Transmembrane</keyword>
<dbReference type="Pfam" id="PF00116">
    <property type="entry name" value="COX2"/>
    <property type="match status" value="1"/>
</dbReference>
<evidence type="ECO:0000256" key="7">
    <source>
        <dbReference type="ARBA" id="ARBA00022729"/>
    </source>
</evidence>
<evidence type="ECO:0000313" key="19">
    <source>
        <dbReference type="EMBL" id="WEK06441.1"/>
    </source>
</evidence>
<evidence type="ECO:0000256" key="4">
    <source>
        <dbReference type="ARBA" id="ARBA00022475"/>
    </source>
</evidence>
<evidence type="ECO:0000256" key="12">
    <source>
        <dbReference type="ARBA" id="ARBA00023139"/>
    </source>
</evidence>
<gene>
    <name evidence="19" type="primary">cyoA</name>
    <name evidence="19" type="ORF">P0Y65_09435</name>
</gene>
<evidence type="ECO:0000259" key="18">
    <source>
        <dbReference type="PROSITE" id="PS50999"/>
    </source>
</evidence>
<dbReference type="InterPro" id="IPR008972">
    <property type="entry name" value="Cupredoxin"/>
</dbReference>
<dbReference type="GO" id="GO:0005507">
    <property type="term" value="F:copper ion binding"/>
    <property type="evidence" value="ECO:0007669"/>
    <property type="project" value="InterPro"/>
</dbReference>
<dbReference type="PANTHER" id="PTHR22888:SF18">
    <property type="entry name" value="CYTOCHROME BO(3) UBIQUINOL OXIDASE SUBUNIT 2"/>
    <property type="match status" value="1"/>
</dbReference>
<dbReference type="InterPro" id="IPR036257">
    <property type="entry name" value="Cyt_c_oxidase_su2_TM_sf"/>
</dbReference>
<feature type="signal peptide" evidence="16">
    <location>
        <begin position="1"/>
        <end position="23"/>
    </location>
</feature>
<dbReference type="EMBL" id="CP119312">
    <property type="protein sequence ID" value="WEK06441.1"/>
    <property type="molecule type" value="Genomic_DNA"/>
</dbReference>
<dbReference type="NCBIfam" id="TIGR01433">
    <property type="entry name" value="CyoA"/>
    <property type="match status" value="1"/>
</dbReference>
<keyword evidence="7 16" id="KW-0732">Signal</keyword>
<dbReference type="SUPFAM" id="SSF81464">
    <property type="entry name" value="Cytochrome c oxidase subunit II-like, transmembrane region"/>
    <property type="match status" value="1"/>
</dbReference>
<dbReference type="InterPro" id="IPR002429">
    <property type="entry name" value="CcO_II-like_C"/>
</dbReference>
<dbReference type="SUPFAM" id="SSF49503">
    <property type="entry name" value="Cupredoxins"/>
    <property type="match status" value="1"/>
</dbReference>
<keyword evidence="10" id="KW-0560">Oxidoreductase</keyword>
<evidence type="ECO:0000256" key="1">
    <source>
        <dbReference type="ARBA" id="ARBA00004651"/>
    </source>
</evidence>
<dbReference type="Pfam" id="PF06481">
    <property type="entry name" value="COX_ARM"/>
    <property type="match status" value="1"/>
</dbReference>
<keyword evidence="5" id="KW-0679">Respiratory chain</keyword>
<keyword evidence="13" id="KW-0449">Lipoprotein</keyword>
<evidence type="ECO:0000256" key="8">
    <source>
        <dbReference type="ARBA" id="ARBA00022982"/>
    </source>
</evidence>
<dbReference type="GO" id="GO:0009486">
    <property type="term" value="F:cytochrome bo3 ubiquinol oxidase activity"/>
    <property type="evidence" value="ECO:0007669"/>
    <property type="project" value="InterPro"/>
</dbReference>
<dbReference type="GO" id="GO:0005886">
    <property type="term" value="C:plasma membrane"/>
    <property type="evidence" value="ECO:0007669"/>
    <property type="project" value="UniProtKB-SubCell"/>
</dbReference>
<dbReference type="PROSITE" id="PS50857">
    <property type="entry name" value="COX2_CUA"/>
    <property type="match status" value="1"/>
</dbReference>
<feature type="domain" description="Cytochrome oxidase subunit II transmembrane region profile" evidence="18">
    <location>
        <begin position="11"/>
        <end position="110"/>
    </location>
</feature>
<evidence type="ECO:0000313" key="20">
    <source>
        <dbReference type="Proteomes" id="UP001217476"/>
    </source>
</evidence>
<evidence type="ECO:0000256" key="10">
    <source>
        <dbReference type="ARBA" id="ARBA00023002"/>
    </source>
</evidence>
<evidence type="ECO:0000256" key="6">
    <source>
        <dbReference type="ARBA" id="ARBA00022692"/>
    </source>
</evidence>
<evidence type="ECO:0000256" key="13">
    <source>
        <dbReference type="ARBA" id="ARBA00023288"/>
    </source>
</evidence>
<keyword evidence="8" id="KW-0249">Electron transport</keyword>
<reference evidence="19" key="1">
    <citation type="submission" date="2023-03" db="EMBL/GenBank/DDBJ databases">
        <title>Andean soil-derived lignocellulolytic bacterial consortium as a source of novel taxa and putative plastic-active enzymes.</title>
        <authorList>
            <person name="Diaz-Garcia L."/>
            <person name="Chuvochina M."/>
            <person name="Feuerriegel G."/>
            <person name="Bunk B."/>
            <person name="Sproer C."/>
            <person name="Streit W.R."/>
            <person name="Rodriguez L.M."/>
            <person name="Overmann J."/>
            <person name="Jimenez D.J."/>
        </authorList>
    </citation>
    <scope>NUCLEOTIDE SEQUENCE</scope>
    <source>
        <strain evidence="19">MAG 4196</strain>
    </source>
</reference>
<proteinExistence type="inferred from homology"/>
<dbReference type="InterPro" id="IPR045187">
    <property type="entry name" value="CcO_II"/>
</dbReference>
<evidence type="ECO:0000256" key="16">
    <source>
        <dbReference type="SAM" id="SignalP"/>
    </source>
</evidence>
<comment type="subcellular location">
    <subcellularLocation>
        <location evidence="1">Cell membrane</location>
        <topology evidence="1">Multi-pass membrane protein</topology>
    </subcellularLocation>
</comment>
<dbReference type="InterPro" id="IPR011759">
    <property type="entry name" value="Cyt_c_oxidase_su2_TM_dom"/>
</dbReference>
<evidence type="ECO:0000256" key="15">
    <source>
        <dbReference type="SAM" id="Phobius"/>
    </source>
</evidence>
<evidence type="ECO:0000259" key="17">
    <source>
        <dbReference type="PROSITE" id="PS50857"/>
    </source>
</evidence>
<evidence type="ECO:0000256" key="11">
    <source>
        <dbReference type="ARBA" id="ARBA00023136"/>
    </source>
</evidence>
<protein>
    <recommendedName>
        <fullName evidence="14">Ubiquinol oxidase polypeptide II</fullName>
    </recommendedName>
</protein>
<feature type="transmembrane region" description="Helical" evidence="15">
    <location>
        <begin position="79"/>
        <end position="101"/>
    </location>
</feature>